<feature type="domain" description="RNase H type-1" evidence="2">
    <location>
        <begin position="73"/>
        <end position="183"/>
    </location>
</feature>
<evidence type="ECO:0000259" key="2">
    <source>
        <dbReference type="Pfam" id="PF13456"/>
    </source>
</evidence>
<dbReference type="RefSeq" id="XP_010439104.1">
    <property type="nucleotide sequence ID" value="XM_010440802.2"/>
</dbReference>
<dbReference type="GeneID" id="104722604"/>
<sequence>MERHDLDSLISKKQRIDSTITEDIPNLKSEASSKVGESICMTNKFSDSIVYRLYFKGLVSDKTTMDNEKMIFAGIGVAICDDVDNLLFEMKESVDATKILCQVEILGAICGINHSIQLGIKNVVIYCDHPRIYQLINGRGNPSTQMMEDLVGEFIHYKEKLASSEIVLVAPNDIKFAYRLARDVIASQISSNACGVKWKIFQRECPSGCVDSYYDDYDVDEEDDDDDDDEDEDEDEDDDDDDDDGGESGDGDVGF</sequence>
<dbReference type="Pfam" id="PF13456">
    <property type="entry name" value="RVT_3"/>
    <property type="match status" value="1"/>
</dbReference>
<evidence type="ECO:0000313" key="3">
    <source>
        <dbReference type="Proteomes" id="UP000694864"/>
    </source>
</evidence>
<name>A0ABM0UCE5_CAMSA</name>
<dbReference type="InterPro" id="IPR036397">
    <property type="entry name" value="RNaseH_sf"/>
</dbReference>
<reference evidence="4" key="2">
    <citation type="submission" date="2025-08" db="UniProtKB">
        <authorList>
            <consortium name="RefSeq"/>
        </authorList>
    </citation>
    <scope>IDENTIFICATION</scope>
    <source>
        <tissue evidence="4">Leaf</tissue>
    </source>
</reference>
<keyword evidence="3" id="KW-1185">Reference proteome</keyword>
<dbReference type="InterPro" id="IPR002156">
    <property type="entry name" value="RNaseH_domain"/>
</dbReference>
<gene>
    <name evidence="4" type="primary">LOC104722604</name>
</gene>
<evidence type="ECO:0000256" key="1">
    <source>
        <dbReference type="SAM" id="MobiDB-lite"/>
    </source>
</evidence>
<dbReference type="InterPro" id="IPR016024">
    <property type="entry name" value="ARM-type_fold"/>
</dbReference>
<organism evidence="3 4">
    <name type="scientific">Camelina sativa</name>
    <name type="common">False flax</name>
    <name type="synonym">Myagrum sativum</name>
    <dbReference type="NCBI Taxonomy" id="90675"/>
    <lineage>
        <taxon>Eukaryota</taxon>
        <taxon>Viridiplantae</taxon>
        <taxon>Streptophyta</taxon>
        <taxon>Embryophyta</taxon>
        <taxon>Tracheophyta</taxon>
        <taxon>Spermatophyta</taxon>
        <taxon>Magnoliopsida</taxon>
        <taxon>eudicotyledons</taxon>
        <taxon>Gunneridae</taxon>
        <taxon>Pentapetalae</taxon>
        <taxon>rosids</taxon>
        <taxon>malvids</taxon>
        <taxon>Brassicales</taxon>
        <taxon>Brassicaceae</taxon>
        <taxon>Camelineae</taxon>
        <taxon>Camelina</taxon>
    </lineage>
</organism>
<proteinExistence type="predicted"/>
<dbReference type="Gene3D" id="3.30.420.10">
    <property type="entry name" value="Ribonuclease H-like superfamily/Ribonuclease H"/>
    <property type="match status" value="1"/>
</dbReference>
<dbReference type="SUPFAM" id="SSF48371">
    <property type="entry name" value="ARM repeat"/>
    <property type="match status" value="1"/>
</dbReference>
<protein>
    <submittedName>
        <fullName evidence="4">Uncharacterized protein LOC104722604</fullName>
    </submittedName>
</protein>
<reference evidence="3" key="1">
    <citation type="journal article" date="2014" name="Nat. Commun.">
        <title>The emerging biofuel crop Camelina sativa retains a highly undifferentiated hexaploid genome structure.</title>
        <authorList>
            <person name="Kagale S."/>
            <person name="Koh C."/>
            <person name="Nixon J."/>
            <person name="Bollina V."/>
            <person name="Clarke W.E."/>
            <person name="Tuteja R."/>
            <person name="Spillane C."/>
            <person name="Robinson S.J."/>
            <person name="Links M.G."/>
            <person name="Clarke C."/>
            <person name="Higgins E.E."/>
            <person name="Huebert T."/>
            <person name="Sharpe A.G."/>
            <person name="Parkin I.A."/>
        </authorList>
    </citation>
    <scope>NUCLEOTIDE SEQUENCE [LARGE SCALE GENOMIC DNA]</scope>
    <source>
        <strain evidence="3">cv. DH55</strain>
    </source>
</reference>
<feature type="region of interest" description="Disordered" evidence="1">
    <location>
        <begin position="213"/>
        <end position="255"/>
    </location>
</feature>
<dbReference type="Proteomes" id="UP000694864">
    <property type="component" value="Chromosome 11"/>
</dbReference>
<accession>A0ABM0UCE5</accession>
<evidence type="ECO:0000313" key="4">
    <source>
        <dbReference type="RefSeq" id="XP_010439104.1"/>
    </source>
</evidence>